<sequence length="83" mass="9814">MTMQWLTIAVITGASALIFFGFKMMVTRFDRLIQEVQGLKEVTVNQDGKIRENRRRIDKHDEDIKDHDRRIREVELIQARTGK</sequence>
<keyword evidence="1" id="KW-0812">Transmembrane</keyword>
<proteinExistence type="predicted"/>
<keyword evidence="3" id="KW-1185">Reference proteome</keyword>
<dbReference type="Proteomes" id="UP000284531">
    <property type="component" value="Unassembled WGS sequence"/>
</dbReference>
<name>A0A419X3X5_9BACT</name>
<dbReference type="AlphaFoldDB" id="A0A419X3X5"/>
<protein>
    <submittedName>
        <fullName evidence="2">Uncharacterized protein</fullName>
    </submittedName>
</protein>
<keyword evidence="1" id="KW-1133">Transmembrane helix</keyword>
<evidence type="ECO:0000256" key="1">
    <source>
        <dbReference type="SAM" id="Phobius"/>
    </source>
</evidence>
<evidence type="ECO:0000313" key="3">
    <source>
        <dbReference type="Proteomes" id="UP000284531"/>
    </source>
</evidence>
<gene>
    <name evidence="2" type="ORF">BXY64_2397</name>
</gene>
<feature type="transmembrane region" description="Helical" evidence="1">
    <location>
        <begin position="6"/>
        <end position="26"/>
    </location>
</feature>
<dbReference type="EMBL" id="RAPQ01000009">
    <property type="protein sequence ID" value="RKE02309.1"/>
    <property type="molecule type" value="Genomic_DNA"/>
</dbReference>
<accession>A0A419X3X5</accession>
<keyword evidence="1" id="KW-0472">Membrane</keyword>
<reference evidence="2 3" key="1">
    <citation type="submission" date="2018-09" db="EMBL/GenBank/DDBJ databases">
        <title>Genomic Encyclopedia of Archaeal and Bacterial Type Strains, Phase II (KMG-II): from individual species to whole genera.</title>
        <authorList>
            <person name="Goeker M."/>
        </authorList>
    </citation>
    <scope>NUCLEOTIDE SEQUENCE [LARGE SCALE GENOMIC DNA]</scope>
    <source>
        <strain evidence="2 3">DSM 21950</strain>
    </source>
</reference>
<comment type="caution">
    <text evidence="2">The sequence shown here is derived from an EMBL/GenBank/DDBJ whole genome shotgun (WGS) entry which is preliminary data.</text>
</comment>
<organism evidence="2 3">
    <name type="scientific">Marinifilum flexuosum</name>
    <dbReference type="NCBI Taxonomy" id="1117708"/>
    <lineage>
        <taxon>Bacteria</taxon>
        <taxon>Pseudomonadati</taxon>
        <taxon>Bacteroidota</taxon>
        <taxon>Bacteroidia</taxon>
        <taxon>Marinilabiliales</taxon>
        <taxon>Marinifilaceae</taxon>
    </lineage>
</organism>
<dbReference type="RefSeq" id="WP_120240189.1">
    <property type="nucleotide sequence ID" value="NZ_RAPQ01000009.1"/>
</dbReference>
<evidence type="ECO:0000313" key="2">
    <source>
        <dbReference type="EMBL" id="RKE02309.1"/>
    </source>
</evidence>